<keyword evidence="2" id="KW-1185">Reference proteome</keyword>
<dbReference type="Proteomes" id="UP000269001">
    <property type="component" value="Unassembled WGS sequence"/>
</dbReference>
<proteinExistence type="predicted"/>
<dbReference type="RefSeq" id="WP_120371045.1">
    <property type="nucleotide sequence ID" value="NZ_RAXU01000020.1"/>
</dbReference>
<reference evidence="1 2" key="1">
    <citation type="submission" date="2018-09" db="EMBL/GenBank/DDBJ databases">
        <title>The draft genome of Acinetobacter spp. strains.</title>
        <authorList>
            <person name="Qin J."/>
            <person name="Feng Y."/>
            <person name="Zong Z."/>
        </authorList>
    </citation>
    <scope>NUCLEOTIDE SEQUENCE [LARGE SCALE GENOMIC DNA]</scope>
    <source>
        <strain evidence="1 2">WCHAc060096</strain>
    </source>
</reference>
<evidence type="ECO:0000313" key="1">
    <source>
        <dbReference type="EMBL" id="RKG31546.1"/>
    </source>
</evidence>
<dbReference type="AlphaFoldDB" id="A0A3A8EDF6"/>
<gene>
    <name evidence="1" type="ORF">D7V21_13830</name>
</gene>
<comment type="caution">
    <text evidence="1">The sequence shown here is derived from an EMBL/GenBank/DDBJ whole genome shotgun (WGS) entry which is preliminary data.</text>
</comment>
<evidence type="ECO:0008006" key="3">
    <source>
        <dbReference type="Google" id="ProtNLM"/>
    </source>
</evidence>
<organism evidence="1 2">
    <name type="scientific">Acinetobacter guerrae</name>
    <dbReference type="NCBI Taxonomy" id="1843371"/>
    <lineage>
        <taxon>Bacteria</taxon>
        <taxon>Pseudomonadati</taxon>
        <taxon>Pseudomonadota</taxon>
        <taxon>Gammaproteobacteria</taxon>
        <taxon>Moraxellales</taxon>
        <taxon>Moraxellaceae</taxon>
        <taxon>Acinetobacter</taxon>
    </lineage>
</organism>
<dbReference type="EMBL" id="RAXU01000020">
    <property type="protein sequence ID" value="RKG31546.1"/>
    <property type="molecule type" value="Genomic_DNA"/>
</dbReference>
<protein>
    <recommendedName>
        <fullName evidence="3">DNA-binding protein</fullName>
    </recommendedName>
</protein>
<evidence type="ECO:0000313" key="2">
    <source>
        <dbReference type="Proteomes" id="UP000269001"/>
    </source>
</evidence>
<name>A0A3A8EDF6_9GAMM</name>
<sequence>MMIQPEIIETVLQENGINRPDAKMIVEQLKKVMSERSGDIQPYINNLYVKAIEMNIKPSQNGTISEQQAVKLLGKSKAFFRVARLQKRLTPDCVLVGNEYRYTIYNIAEYLAKRDSYKAL</sequence>
<accession>A0A3A8EDF6</accession>